<name>A0A1T4QJA2_9HYPH</name>
<dbReference type="Pfam" id="PF07237">
    <property type="entry name" value="DUF1428"/>
    <property type="match status" value="2"/>
</dbReference>
<dbReference type="OrthoDB" id="9792392at2"/>
<dbReference type="RefSeq" id="WP_085934957.1">
    <property type="nucleotide sequence ID" value="NZ_FUWJ01000003.1"/>
</dbReference>
<dbReference type="Proteomes" id="UP000190092">
    <property type="component" value="Unassembled WGS sequence"/>
</dbReference>
<accession>A0A1T4QJA2</accession>
<dbReference type="EMBL" id="FUWJ01000003">
    <property type="protein sequence ID" value="SKA03772.1"/>
    <property type="molecule type" value="Genomic_DNA"/>
</dbReference>
<dbReference type="InterPro" id="IPR009874">
    <property type="entry name" value="DUF1428"/>
</dbReference>
<evidence type="ECO:0000313" key="1">
    <source>
        <dbReference type="EMBL" id="SKA03772.1"/>
    </source>
</evidence>
<organism evidence="1 2">
    <name type="scientific">Enhydrobacter aerosaccus</name>
    <dbReference type="NCBI Taxonomy" id="225324"/>
    <lineage>
        <taxon>Bacteria</taxon>
        <taxon>Pseudomonadati</taxon>
        <taxon>Pseudomonadota</taxon>
        <taxon>Alphaproteobacteria</taxon>
        <taxon>Hyphomicrobiales</taxon>
        <taxon>Enhydrobacter</taxon>
    </lineage>
</organism>
<dbReference type="AlphaFoldDB" id="A0A1T4QJA2"/>
<gene>
    <name evidence="1" type="ORF">SAMN02745126_03264</name>
</gene>
<dbReference type="InterPro" id="IPR011008">
    <property type="entry name" value="Dimeric_a/b-barrel"/>
</dbReference>
<dbReference type="Gene3D" id="3.30.70.100">
    <property type="match status" value="2"/>
</dbReference>
<reference evidence="2" key="1">
    <citation type="submission" date="2017-02" db="EMBL/GenBank/DDBJ databases">
        <authorList>
            <person name="Varghese N."/>
            <person name="Submissions S."/>
        </authorList>
    </citation>
    <scope>NUCLEOTIDE SEQUENCE [LARGE SCALE GENOMIC DNA]</scope>
    <source>
        <strain evidence="2">ATCC 27094</strain>
    </source>
</reference>
<dbReference type="SUPFAM" id="SSF54909">
    <property type="entry name" value="Dimeric alpha+beta barrel"/>
    <property type="match status" value="2"/>
</dbReference>
<sequence>MTYVQGFVVAVPAAAKDAYLSLAAKAAPLFKEFGARRHVEAWADDVPDGKVTDFKGAVRAKPDEVVVFSWIEYPSKAVADAAQAKFMSDPRVKDMGEMPFDGQRAIMGGFTPLIDERGSGRTGYVDGYLVPVPTANKDAYRAMATKAAALLKEFGAVRVVEAWGDDVPDGKVTDYKGAVKATGDEKVVYSWVEWPSRAVRDEGWKKMMADERMRGRDMPFDGKRLIYGGFAPILDA</sequence>
<evidence type="ECO:0000313" key="2">
    <source>
        <dbReference type="Proteomes" id="UP000190092"/>
    </source>
</evidence>
<keyword evidence="2" id="KW-1185">Reference proteome</keyword>
<dbReference type="STRING" id="225324.SAMN02745126_03264"/>
<proteinExistence type="predicted"/>
<protein>
    <submittedName>
        <fullName evidence="1">Uncharacterized conserved protein YbaA, DUF1428 family</fullName>
    </submittedName>
</protein>